<evidence type="ECO:0000313" key="2">
    <source>
        <dbReference type="EMBL" id="SQD79931.1"/>
    </source>
</evidence>
<evidence type="ECO:0000313" key="3">
    <source>
        <dbReference type="Proteomes" id="UP000250163"/>
    </source>
</evidence>
<gene>
    <name evidence="2" type="ORF">MORIYA_3476</name>
</gene>
<keyword evidence="1" id="KW-0472">Membrane</keyword>
<keyword evidence="1" id="KW-1133">Transmembrane helix</keyword>
<keyword evidence="3" id="KW-1185">Reference proteome</keyword>
<sequence length="49" mass="5395">MLRHWVIGRRCAINGKAESTSFISTFDILVLLTCGVFGSIGIFIAFYIG</sequence>
<name>A0A330LV81_9GAMM</name>
<keyword evidence="1" id="KW-0812">Transmembrane</keyword>
<evidence type="ECO:0000256" key="1">
    <source>
        <dbReference type="SAM" id="Phobius"/>
    </source>
</evidence>
<protein>
    <submittedName>
        <fullName evidence="2">Uncharacterized protein</fullName>
    </submittedName>
</protein>
<proteinExistence type="predicted"/>
<dbReference type="Proteomes" id="UP000250163">
    <property type="component" value="Chromosome MORIYA"/>
</dbReference>
<dbReference type="AlphaFoldDB" id="A0A330LV81"/>
<dbReference type="KEGG" id="mya:MORIYA_3476"/>
<feature type="transmembrane region" description="Helical" evidence="1">
    <location>
        <begin position="21"/>
        <end position="48"/>
    </location>
</feature>
<reference evidence="3" key="1">
    <citation type="submission" date="2018-05" db="EMBL/GenBank/DDBJ databases">
        <authorList>
            <person name="Cea G.-C."/>
            <person name="William W."/>
        </authorList>
    </citation>
    <scope>NUCLEOTIDE SEQUENCE [LARGE SCALE GENOMIC DNA]</scope>
    <source>
        <strain evidence="3">DB21MT 5</strain>
    </source>
</reference>
<accession>A0A330LV81</accession>
<organism evidence="2 3">
    <name type="scientific">Moritella yayanosii</name>
    <dbReference type="NCBI Taxonomy" id="69539"/>
    <lineage>
        <taxon>Bacteria</taxon>
        <taxon>Pseudomonadati</taxon>
        <taxon>Pseudomonadota</taxon>
        <taxon>Gammaproteobacteria</taxon>
        <taxon>Alteromonadales</taxon>
        <taxon>Moritellaceae</taxon>
        <taxon>Moritella</taxon>
    </lineage>
</organism>
<dbReference type="EMBL" id="LS483250">
    <property type="protein sequence ID" value="SQD79931.1"/>
    <property type="molecule type" value="Genomic_DNA"/>
</dbReference>